<dbReference type="RefSeq" id="WP_344302013.1">
    <property type="nucleotide sequence ID" value="NZ_BAAAQQ010000002.1"/>
</dbReference>
<gene>
    <name evidence="2" type="ORF">GCM10009843_04820</name>
</gene>
<dbReference type="EMBL" id="BAAAQQ010000002">
    <property type="protein sequence ID" value="GAA2115439.1"/>
    <property type="molecule type" value="Genomic_DNA"/>
</dbReference>
<dbReference type="Proteomes" id="UP001500575">
    <property type="component" value="Unassembled WGS sequence"/>
</dbReference>
<evidence type="ECO:0000313" key="2">
    <source>
        <dbReference type="EMBL" id="GAA2115439.1"/>
    </source>
</evidence>
<evidence type="ECO:0000259" key="1">
    <source>
        <dbReference type="Pfam" id="PF01636"/>
    </source>
</evidence>
<name>A0ABN2XQ64_9ACTN</name>
<sequence length="317" mass="33764">MLTPASGPAVAAAFGLPGDAMMTGPVARGEQGQVWRLETGPADSRAAYAVKDPFVETTPDDALADAAYQDLVRAAGVPMPAVLRTPDAQVLVEVDGSLVRLYDWVDVLPRDRRLDPAEVGALLAQIHRVVVPVDQPADDWYAAPVGAARWSELVGTLADAGAPFADDLAALVPRLLEVEGIVEPYRATQRCHLDLWEDNLLPGADGGLVVLDWENSGPGSPSQELGSALFVFGLEDPDRIRALHAAYVAAGGPGRVTTPGDLTMLVAQLGHITEIACRRWLDAPDEAERRHVEAWAREGIDEPVTLATVERIVDAVS</sequence>
<keyword evidence="3" id="KW-1185">Reference proteome</keyword>
<accession>A0ABN2XQ64</accession>
<comment type="caution">
    <text evidence="2">The sequence shown here is derived from an EMBL/GenBank/DDBJ whole genome shotgun (WGS) entry which is preliminary data.</text>
</comment>
<reference evidence="2 3" key="1">
    <citation type="journal article" date="2019" name="Int. J. Syst. Evol. Microbiol.">
        <title>The Global Catalogue of Microorganisms (GCM) 10K type strain sequencing project: providing services to taxonomists for standard genome sequencing and annotation.</title>
        <authorList>
            <consortium name="The Broad Institute Genomics Platform"/>
            <consortium name="The Broad Institute Genome Sequencing Center for Infectious Disease"/>
            <person name="Wu L."/>
            <person name="Ma J."/>
        </authorList>
    </citation>
    <scope>NUCLEOTIDE SEQUENCE [LARGE SCALE GENOMIC DNA]</scope>
    <source>
        <strain evidence="2 3">JCM 16021</strain>
    </source>
</reference>
<organism evidence="2 3">
    <name type="scientific">Nocardioides bigeumensis</name>
    <dbReference type="NCBI Taxonomy" id="433657"/>
    <lineage>
        <taxon>Bacteria</taxon>
        <taxon>Bacillati</taxon>
        <taxon>Actinomycetota</taxon>
        <taxon>Actinomycetes</taxon>
        <taxon>Propionibacteriales</taxon>
        <taxon>Nocardioidaceae</taxon>
        <taxon>Nocardioides</taxon>
    </lineage>
</organism>
<dbReference type="InterPro" id="IPR011009">
    <property type="entry name" value="Kinase-like_dom_sf"/>
</dbReference>
<dbReference type="SUPFAM" id="SSF56112">
    <property type="entry name" value="Protein kinase-like (PK-like)"/>
    <property type="match status" value="1"/>
</dbReference>
<protein>
    <recommendedName>
        <fullName evidence="1">Aminoglycoside phosphotransferase domain-containing protein</fullName>
    </recommendedName>
</protein>
<evidence type="ECO:0000313" key="3">
    <source>
        <dbReference type="Proteomes" id="UP001500575"/>
    </source>
</evidence>
<dbReference type="Pfam" id="PF01636">
    <property type="entry name" value="APH"/>
    <property type="match status" value="1"/>
</dbReference>
<dbReference type="InterPro" id="IPR002575">
    <property type="entry name" value="Aminoglycoside_PTrfase"/>
</dbReference>
<proteinExistence type="predicted"/>
<dbReference type="Gene3D" id="3.90.1200.10">
    <property type="match status" value="1"/>
</dbReference>
<feature type="domain" description="Aminoglycoside phosphotransferase" evidence="1">
    <location>
        <begin position="25"/>
        <end position="247"/>
    </location>
</feature>